<feature type="domain" description="Tc1-like transposase DDE" evidence="2">
    <location>
        <begin position="194"/>
        <end position="290"/>
    </location>
</feature>
<sequence length="363" mass="41032">MEGRGRARVRMRGGIGEGGEEGGRGRARGRGRGRLQAGGGEAQRRRGPTLSNEIRATLVDHVVNHGLTVREAGLRVQPNLSRFTVASVIRAFRLENRIEGRVQRGGRAPIFTPLQEREIVNMVLANNAIRLREIQAKIIEDQIIFQNVNQVSLSTIARILKAHQVQMKQMYRVPFERNSERVKQLRHEYVETRRGFNLSKVRRRGRNVIGQRAIISVPGQRGGNITLCAAITQNGVLHRHANMGPYKTPHILTFLDRVYNLTIINNMQIQYVVIWDNVSFHRSELLYRSTHISQSFSCHHILHFLTQLKNFSRHGGGKVYDLHPLARVALIQAMEEACDQIEATAIQGWDTACTAILSPLSCK</sequence>
<name>A0AA47NS34_MERPO</name>
<dbReference type="InterPro" id="IPR036397">
    <property type="entry name" value="RNaseH_sf"/>
</dbReference>
<dbReference type="Proteomes" id="UP001174136">
    <property type="component" value="Unassembled WGS sequence"/>
</dbReference>
<evidence type="ECO:0000256" key="1">
    <source>
        <dbReference type="SAM" id="MobiDB-lite"/>
    </source>
</evidence>
<keyword evidence="4" id="KW-1185">Reference proteome</keyword>
<comment type="caution">
    <text evidence="3">The sequence shown here is derived from an EMBL/GenBank/DDBJ whole genome shotgun (WGS) entry which is preliminary data.</text>
</comment>
<dbReference type="EMBL" id="JAOPHQ010005438">
    <property type="protein sequence ID" value="KAK0135335.1"/>
    <property type="molecule type" value="Genomic_DNA"/>
</dbReference>
<dbReference type="Gene3D" id="3.30.420.10">
    <property type="entry name" value="Ribonuclease H-like superfamily/Ribonuclease H"/>
    <property type="match status" value="1"/>
</dbReference>
<protein>
    <recommendedName>
        <fullName evidence="2">Tc1-like transposase DDE domain-containing protein</fullName>
    </recommendedName>
</protein>
<accession>A0AA47NS34</accession>
<dbReference type="SUPFAM" id="SSF46689">
    <property type="entry name" value="Homeodomain-like"/>
    <property type="match status" value="1"/>
</dbReference>
<organism evidence="3 4">
    <name type="scientific">Merluccius polli</name>
    <name type="common">Benguela hake</name>
    <name type="synonym">Merluccius cadenati</name>
    <dbReference type="NCBI Taxonomy" id="89951"/>
    <lineage>
        <taxon>Eukaryota</taxon>
        <taxon>Metazoa</taxon>
        <taxon>Chordata</taxon>
        <taxon>Craniata</taxon>
        <taxon>Vertebrata</taxon>
        <taxon>Euteleostomi</taxon>
        <taxon>Actinopterygii</taxon>
        <taxon>Neopterygii</taxon>
        <taxon>Teleostei</taxon>
        <taxon>Neoteleostei</taxon>
        <taxon>Acanthomorphata</taxon>
        <taxon>Zeiogadaria</taxon>
        <taxon>Gadariae</taxon>
        <taxon>Gadiformes</taxon>
        <taxon>Gadoidei</taxon>
        <taxon>Merlucciidae</taxon>
        <taxon>Merluccius</taxon>
    </lineage>
</organism>
<feature type="compositionally biased region" description="Basic residues" evidence="1">
    <location>
        <begin position="1"/>
        <end position="11"/>
    </location>
</feature>
<proteinExistence type="predicted"/>
<dbReference type="GO" id="GO:0003676">
    <property type="term" value="F:nucleic acid binding"/>
    <property type="evidence" value="ECO:0007669"/>
    <property type="project" value="InterPro"/>
</dbReference>
<evidence type="ECO:0000313" key="4">
    <source>
        <dbReference type="Proteomes" id="UP001174136"/>
    </source>
</evidence>
<feature type="region of interest" description="Disordered" evidence="1">
    <location>
        <begin position="1"/>
        <end position="48"/>
    </location>
</feature>
<evidence type="ECO:0000313" key="3">
    <source>
        <dbReference type="EMBL" id="KAK0135335.1"/>
    </source>
</evidence>
<dbReference type="Pfam" id="PF13358">
    <property type="entry name" value="DDE_3"/>
    <property type="match status" value="1"/>
</dbReference>
<gene>
    <name evidence="3" type="ORF">N1851_028828</name>
</gene>
<dbReference type="InterPro" id="IPR038717">
    <property type="entry name" value="Tc1-like_DDE_dom"/>
</dbReference>
<dbReference type="InterPro" id="IPR009057">
    <property type="entry name" value="Homeodomain-like_sf"/>
</dbReference>
<dbReference type="AlphaFoldDB" id="A0AA47NS34"/>
<evidence type="ECO:0000259" key="2">
    <source>
        <dbReference type="Pfam" id="PF13358"/>
    </source>
</evidence>
<reference evidence="3" key="1">
    <citation type="journal article" date="2023" name="Front. Mar. Sci.">
        <title>A new Merluccius polli reference genome to investigate the effects of global change in West African waters.</title>
        <authorList>
            <person name="Mateo J.L."/>
            <person name="Blanco-Fernandez C."/>
            <person name="Garcia-Vazquez E."/>
            <person name="Machado-Schiaffino G."/>
        </authorList>
    </citation>
    <scope>NUCLEOTIDE SEQUENCE</scope>
    <source>
        <strain evidence="3">C29</strain>
        <tissue evidence="3">Fin</tissue>
    </source>
</reference>